<evidence type="ECO:0000313" key="2">
    <source>
        <dbReference type="EMBL" id="RAH82261.1"/>
    </source>
</evidence>
<dbReference type="AlphaFoldDB" id="A0A8T8X2J8"/>
<reference evidence="2 3" key="1">
    <citation type="submission" date="2018-02" db="EMBL/GenBank/DDBJ databases">
        <title>The genomes of Aspergillus section Nigri reveals drivers in fungal speciation.</title>
        <authorList>
            <consortium name="DOE Joint Genome Institute"/>
            <person name="Vesth T.C."/>
            <person name="Nybo J."/>
            <person name="Theobald S."/>
            <person name="Brandl J."/>
            <person name="Frisvad J.C."/>
            <person name="Nielsen K.F."/>
            <person name="Lyhne E.K."/>
            <person name="Kogle M.E."/>
            <person name="Kuo A."/>
            <person name="Riley R."/>
            <person name="Clum A."/>
            <person name="Nolan M."/>
            <person name="Lipzen A."/>
            <person name="Salamov A."/>
            <person name="Henrissat B."/>
            <person name="Wiebenga A."/>
            <person name="De vries R.P."/>
            <person name="Grigoriev I.V."/>
            <person name="Mortensen U.H."/>
            <person name="Andersen M.R."/>
            <person name="Baker S.E."/>
        </authorList>
    </citation>
    <scope>NUCLEOTIDE SEQUENCE [LARGE SCALE GENOMIC DNA]</scope>
    <source>
        <strain evidence="2 3">CBS 114.51</strain>
    </source>
</reference>
<organism evidence="2 3">
    <name type="scientific">Aspergillus japonicus CBS 114.51</name>
    <dbReference type="NCBI Taxonomy" id="1448312"/>
    <lineage>
        <taxon>Eukaryota</taxon>
        <taxon>Fungi</taxon>
        <taxon>Dikarya</taxon>
        <taxon>Ascomycota</taxon>
        <taxon>Pezizomycotina</taxon>
        <taxon>Eurotiomycetes</taxon>
        <taxon>Eurotiomycetidae</taxon>
        <taxon>Eurotiales</taxon>
        <taxon>Aspergillaceae</taxon>
        <taxon>Aspergillus</taxon>
        <taxon>Aspergillus subgen. Circumdati</taxon>
    </lineage>
</organism>
<keyword evidence="3" id="KW-1185">Reference proteome</keyword>
<sequence>MKIQRDSCRLAASALLQALPPPKDYIICCPLTIFPPGMHHSHIISHPSSTLLRPKPPHTSSRTPLPNGPHAASVSGALLLFSVLSHCLPVVARPPVMSAGVEQSEKQFEKECPWDGQGHGTGRGEWRATSKAPIFSPWVTFFGSSVKGSERSTARCRMQYADS</sequence>
<accession>A0A8T8X2J8</accession>
<dbReference type="RefSeq" id="XP_025528155.1">
    <property type="nucleotide sequence ID" value="XM_025677740.1"/>
</dbReference>
<evidence type="ECO:0000313" key="3">
    <source>
        <dbReference type="Proteomes" id="UP000249497"/>
    </source>
</evidence>
<feature type="region of interest" description="Disordered" evidence="1">
    <location>
        <begin position="45"/>
        <end position="69"/>
    </location>
</feature>
<name>A0A8T8X2J8_ASPJA</name>
<dbReference type="Proteomes" id="UP000249497">
    <property type="component" value="Unassembled WGS sequence"/>
</dbReference>
<gene>
    <name evidence="2" type="ORF">BO86DRAFT_85641</name>
</gene>
<protein>
    <submittedName>
        <fullName evidence="2">Uncharacterized protein</fullName>
    </submittedName>
</protein>
<dbReference type="GeneID" id="37181433"/>
<dbReference type="EMBL" id="KZ824790">
    <property type="protein sequence ID" value="RAH82261.1"/>
    <property type="molecule type" value="Genomic_DNA"/>
</dbReference>
<evidence type="ECO:0000256" key="1">
    <source>
        <dbReference type="SAM" id="MobiDB-lite"/>
    </source>
</evidence>
<proteinExistence type="predicted"/>